<reference evidence="1 2" key="1">
    <citation type="submission" date="2021-06" db="EMBL/GenBank/DDBJ databases">
        <authorList>
            <person name="Palmer J.M."/>
        </authorList>
    </citation>
    <scope>NUCLEOTIDE SEQUENCE [LARGE SCALE GENOMIC DNA]</scope>
    <source>
        <strain evidence="1 2">GA_2019</strain>
        <tissue evidence="1">Muscle</tissue>
    </source>
</reference>
<comment type="caution">
    <text evidence="1">The sequence shown here is derived from an EMBL/GenBank/DDBJ whole genome shotgun (WGS) entry which is preliminary data.</text>
</comment>
<name>A0ABV0N9P0_9TELE</name>
<evidence type="ECO:0000313" key="1">
    <source>
        <dbReference type="EMBL" id="MEQ2168107.1"/>
    </source>
</evidence>
<evidence type="ECO:0000313" key="2">
    <source>
        <dbReference type="Proteomes" id="UP001476798"/>
    </source>
</evidence>
<gene>
    <name evidence="1" type="ORF">GOODEAATRI_011018</name>
</gene>
<sequence length="109" mass="12378">MWHLTDMTESSDSQLQTAACPPCGHKGFCYQQTHKQRSGFAAGMDCNGVHCSADSSKTFQKKRRVFHPLVCFNCTVLHLMSWTIREKTEVAQKGWDERERKVKVLLGCA</sequence>
<organism evidence="1 2">
    <name type="scientific">Goodea atripinnis</name>
    <dbReference type="NCBI Taxonomy" id="208336"/>
    <lineage>
        <taxon>Eukaryota</taxon>
        <taxon>Metazoa</taxon>
        <taxon>Chordata</taxon>
        <taxon>Craniata</taxon>
        <taxon>Vertebrata</taxon>
        <taxon>Euteleostomi</taxon>
        <taxon>Actinopterygii</taxon>
        <taxon>Neopterygii</taxon>
        <taxon>Teleostei</taxon>
        <taxon>Neoteleostei</taxon>
        <taxon>Acanthomorphata</taxon>
        <taxon>Ovalentaria</taxon>
        <taxon>Atherinomorphae</taxon>
        <taxon>Cyprinodontiformes</taxon>
        <taxon>Goodeidae</taxon>
        <taxon>Goodea</taxon>
    </lineage>
</organism>
<dbReference type="Proteomes" id="UP001476798">
    <property type="component" value="Unassembled WGS sequence"/>
</dbReference>
<keyword evidence="2" id="KW-1185">Reference proteome</keyword>
<protein>
    <submittedName>
        <fullName evidence="1">Uncharacterized protein</fullName>
    </submittedName>
</protein>
<dbReference type="EMBL" id="JAHRIO010030649">
    <property type="protein sequence ID" value="MEQ2168107.1"/>
    <property type="molecule type" value="Genomic_DNA"/>
</dbReference>
<accession>A0ABV0N9P0</accession>
<proteinExistence type="predicted"/>